<sequence>MLYDLTIQNYRSFKDFQIDGLARVNLIVGSNNSGKTSLLEAIYLLVNQNKPQCLIDLLDNRGEIALTKASTLSNNRNLISPTYQIKHIFHTHQLSFDQTILLESQKDRPLSLQIELSPINRQGQLFEDIQDEELSGFELSFIYKPDEQIRIPVLDDGSVETRFFRVAKSPRPSLFITAPPCEYLTTDNITFKKLAELWDGINLTPKEDEVVRALQILEPDVERISFTSRQTSKSGIIIKMRGQRDPIPLGSMGDGIRRILTLAMSAVNVENGFLLIDEIDTGLYYEVQADMWRLILETAQRLNVQVFATTHSWDCVSAFQEALGNVNSEIGKLFRLDMKYGKIRAVEYLAQDLKIALQQNIEVR</sequence>
<evidence type="ECO:0000259" key="1">
    <source>
        <dbReference type="SMART" id="SM00382"/>
    </source>
</evidence>
<dbReference type="Pfam" id="PF13304">
    <property type="entry name" value="AAA_21"/>
    <property type="match status" value="1"/>
</dbReference>
<feature type="domain" description="AAA+ ATPase" evidence="1">
    <location>
        <begin position="21"/>
        <end position="344"/>
    </location>
</feature>
<accession>A0A846HFM2</accession>
<dbReference type="GO" id="GO:0016887">
    <property type="term" value="F:ATP hydrolysis activity"/>
    <property type="evidence" value="ECO:0007669"/>
    <property type="project" value="InterPro"/>
</dbReference>
<organism evidence="2 3">
    <name type="scientific">Hassallia byssoidea VB512170</name>
    <dbReference type="NCBI Taxonomy" id="1304833"/>
    <lineage>
        <taxon>Bacteria</taxon>
        <taxon>Bacillati</taxon>
        <taxon>Cyanobacteriota</taxon>
        <taxon>Cyanophyceae</taxon>
        <taxon>Nostocales</taxon>
        <taxon>Tolypothrichaceae</taxon>
        <taxon>Hassallia</taxon>
    </lineage>
</organism>
<evidence type="ECO:0000313" key="3">
    <source>
        <dbReference type="Proteomes" id="UP000031549"/>
    </source>
</evidence>
<protein>
    <submittedName>
        <fullName evidence="2">AAA family ATPase</fullName>
    </submittedName>
</protein>
<dbReference type="Gene3D" id="3.40.50.300">
    <property type="entry name" value="P-loop containing nucleotide triphosphate hydrolases"/>
    <property type="match status" value="2"/>
</dbReference>
<dbReference type="RefSeq" id="WP_039738143.1">
    <property type="nucleotide sequence ID" value="NZ_JTCM02000096.1"/>
</dbReference>
<comment type="caution">
    <text evidence="2">The sequence shown here is derived from an EMBL/GenBank/DDBJ whole genome shotgun (WGS) entry which is preliminary data.</text>
</comment>
<dbReference type="AlphaFoldDB" id="A0A846HFM2"/>
<dbReference type="InterPro" id="IPR003959">
    <property type="entry name" value="ATPase_AAA_core"/>
</dbReference>
<dbReference type="EMBL" id="JTCM02000096">
    <property type="protein sequence ID" value="NEU76136.1"/>
    <property type="molecule type" value="Genomic_DNA"/>
</dbReference>
<dbReference type="PANTHER" id="PTHR43581">
    <property type="entry name" value="ATP/GTP PHOSPHATASE"/>
    <property type="match status" value="1"/>
</dbReference>
<dbReference type="InterPro" id="IPR003593">
    <property type="entry name" value="AAA+_ATPase"/>
</dbReference>
<proteinExistence type="predicted"/>
<gene>
    <name evidence="2" type="ORF">PI95_027320</name>
</gene>
<dbReference type="GO" id="GO:0005524">
    <property type="term" value="F:ATP binding"/>
    <property type="evidence" value="ECO:0007669"/>
    <property type="project" value="InterPro"/>
</dbReference>
<name>A0A846HFM2_9CYAN</name>
<dbReference type="InterPro" id="IPR051396">
    <property type="entry name" value="Bact_Antivir_Def_Nuclease"/>
</dbReference>
<dbReference type="PANTHER" id="PTHR43581:SF4">
    <property type="entry name" value="ATP_GTP PHOSPHATASE"/>
    <property type="match status" value="1"/>
</dbReference>
<dbReference type="InterPro" id="IPR027417">
    <property type="entry name" value="P-loop_NTPase"/>
</dbReference>
<dbReference type="SMART" id="SM00382">
    <property type="entry name" value="AAA"/>
    <property type="match status" value="1"/>
</dbReference>
<dbReference type="SUPFAM" id="SSF52540">
    <property type="entry name" value="P-loop containing nucleoside triphosphate hydrolases"/>
    <property type="match status" value="1"/>
</dbReference>
<evidence type="ECO:0000313" key="2">
    <source>
        <dbReference type="EMBL" id="NEU76136.1"/>
    </source>
</evidence>
<dbReference type="Proteomes" id="UP000031549">
    <property type="component" value="Unassembled WGS sequence"/>
</dbReference>
<reference evidence="2 3" key="1">
    <citation type="journal article" date="2015" name="Genome Announc.">
        <title>Draft Genome Sequence of Cyanobacterium Hassallia byssoidea Strain VB512170, Isolated from Monuments in India.</title>
        <authorList>
            <person name="Singh D."/>
            <person name="Chandrababunaidu M.M."/>
            <person name="Panda A."/>
            <person name="Sen D."/>
            <person name="Bhattacharyya S."/>
            <person name="Adhikary S.P."/>
            <person name="Tripathy S."/>
        </authorList>
    </citation>
    <scope>NUCLEOTIDE SEQUENCE [LARGE SCALE GENOMIC DNA]</scope>
    <source>
        <strain evidence="2 3">VB512170</strain>
    </source>
</reference>
<keyword evidence="3" id="KW-1185">Reference proteome</keyword>